<dbReference type="Proteomes" id="UP000265703">
    <property type="component" value="Unassembled WGS sequence"/>
</dbReference>
<dbReference type="OrthoDB" id="2428309at2759"/>
<dbReference type="EMBL" id="QKYT01001386">
    <property type="protein sequence ID" value="RIA79297.1"/>
    <property type="molecule type" value="Genomic_DNA"/>
</dbReference>
<protein>
    <recommendedName>
        <fullName evidence="3">MULE transposase domain-containing protein</fullName>
    </recommendedName>
</protein>
<name>A0A397S5N4_9GLOM</name>
<reference evidence="1 2" key="1">
    <citation type="submission" date="2018-06" db="EMBL/GenBank/DDBJ databases">
        <title>Comparative genomics reveals the genomic features of Rhizophagus irregularis, R. cerebriforme, R. diaphanum and Gigaspora rosea, and their symbiotic lifestyle signature.</title>
        <authorList>
            <person name="Morin E."/>
            <person name="San Clemente H."/>
            <person name="Chen E.C.H."/>
            <person name="De La Providencia I."/>
            <person name="Hainaut M."/>
            <person name="Kuo A."/>
            <person name="Kohler A."/>
            <person name="Murat C."/>
            <person name="Tang N."/>
            <person name="Roy S."/>
            <person name="Loubradou J."/>
            <person name="Henrissat B."/>
            <person name="Grigoriev I.V."/>
            <person name="Corradi N."/>
            <person name="Roux C."/>
            <person name="Martin F.M."/>
        </authorList>
    </citation>
    <scope>NUCLEOTIDE SEQUENCE [LARGE SCALE GENOMIC DNA]</scope>
    <source>
        <strain evidence="1 2">DAOM 227022</strain>
    </source>
</reference>
<comment type="caution">
    <text evidence="1">The sequence shown here is derived from an EMBL/GenBank/DDBJ whole genome shotgun (WGS) entry which is preliminary data.</text>
</comment>
<evidence type="ECO:0008006" key="3">
    <source>
        <dbReference type="Google" id="ProtNLM"/>
    </source>
</evidence>
<evidence type="ECO:0000313" key="2">
    <source>
        <dbReference type="Proteomes" id="UP000265703"/>
    </source>
</evidence>
<keyword evidence="2" id="KW-1185">Reference proteome</keyword>
<accession>A0A397S5N4</accession>
<feature type="non-terminal residue" evidence="1">
    <location>
        <position position="55"/>
    </location>
</feature>
<sequence length="55" mass="6384">GCHFHLAQNIYHKVQTSGLTVRYETDETFSLLIRHIPVFAFLPPDEIPTVFDKLK</sequence>
<proteinExistence type="predicted"/>
<dbReference type="AlphaFoldDB" id="A0A397S5N4"/>
<evidence type="ECO:0000313" key="1">
    <source>
        <dbReference type="EMBL" id="RIA79297.1"/>
    </source>
</evidence>
<feature type="non-terminal residue" evidence="1">
    <location>
        <position position="1"/>
    </location>
</feature>
<organism evidence="1 2">
    <name type="scientific">Glomus cerebriforme</name>
    <dbReference type="NCBI Taxonomy" id="658196"/>
    <lineage>
        <taxon>Eukaryota</taxon>
        <taxon>Fungi</taxon>
        <taxon>Fungi incertae sedis</taxon>
        <taxon>Mucoromycota</taxon>
        <taxon>Glomeromycotina</taxon>
        <taxon>Glomeromycetes</taxon>
        <taxon>Glomerales</taxon>
        <taxon>Glomeraceae</taxon>
        <taxon>Glomus</taxon>
    </lineage>
</organism>
<gene>
    <name evidence="1" type="ORF">C1645_661370</name>
</gene>